<evidence type="ECO:0000313" key="2">
    <source>
        <dbReference type="EMBL" id="KAL1859573.1"/>
    </source>
</evidence>
<organism evidence="2 3">
    <name type="scientific">Diaporthe australafricana</name>
    <dbReference type="NCBI Taxonomy" id="127596"/>
    <lineage>
        <taxon>Eukaryota</taxon>
        <taxon>Fungi</taxon>
        <taxon>Dikarya</taxon>
        <taxon>Ascomycota</taxon>
        <taxon>Pezizomycotina</taxon>
        <taxon>Sordariomycetes</taxon>
        <taxon>Sordariomycetidae</taxon>
        <taxon>Diaporthales</taxon>
        <taxon>Diaporthaceae</taxon>
        <taxon>Diaporthe</taxon>
    </lineage>
</organism>
<gene>
    <name evidence="2" type="ORF">Daus18300_009574</name>
</gene>
<comment type="caution">
    <text evidence="2">The sequence shown here is derived from an EMBL/GenBank/DDBJ whole genome shotgun (WGS) entry which is preliminary data.</text>
</comment>
<keyword evidence="3" id="KW-1185">Reference proteome</keyword>
<evidence type="ECO:0000256" key="1">
    <source>
        <dbReference type="SAM" id="Phobius"/>
    </source>
</evidence>
<dbReference type="Proteomes" id="UP001583177">
    <property type="component" value="Unassembled WGS sequence"/>
</dbReference>
<keyword evidence="1" id="KW-0472">Membrane</keyword>
<name>A0ABR3WDR5_9PEZI</name>
<keyword evidence="1" id="KW-1133">Transmembrane helix</keyword>
<accession>A0ABR3WDR5</accession>
<feature type="transmembrane region" description="Helical" evidence="1">
    <location>
        <begin position="503"/>
        <end position="529"/>
    </location>
</feature>
<evidence type="ECO:0000313" key="3">
    <source>
        <dbReference type="Proteomes" id="UP001583177"/>
    </source>
</evidence>
<reference evidence="2 3" key="1">
    <citation type="journal article" date="2024" name="IMA Fungus">
        <title>IMA Genome - F19 : A genome assembly and annotation guide to empower mycologists, including annotated draft genome sequences of Ceratocystis pirilliformis, Diaporthe australafricana, Fusarium ophioides, Paecilomyces lecythidis, and Sporothrix stenoceras.</title>
        <authorList>
            <person name="Aylward J."/>
            <person name="Wilson A.M."/>
            <person name="Visagie C.M."/>
            <person name="Spraker J."/>
            <person name="Barnes I."/>
            <person name="Buitendag C."/>
            <person name="Ceriani C."/>
            <person name="Del Mar Angel L."/>
            <person name="du Plessis D."/>
            <person name="Fuchs T."/>
            <person name="Gasser K."/>
            <person name="Kramer D."/>
            <person name="Li W."/>
            <person name="Munsamy K."/>
            <person name="Piso A."/>
            <person name="Price J.L."/>
            <person name="Sonnekus B."/>
            <person name="Thomas C."/>
            <person name="van der Nest A."/>
            <person name="van Dijk A."/>
            <person name="van Heerden A."/>
            <person name="van Vuuren N."/>
            <person name="Yilmaz N."/>
            <person name="Duong T.A."/>
            <person name="van der Merwe N.A."/>
            <person name="Wingfield M.J."/>
            <person name="Wingfield B.D."/>
        </authorList>
    </citation>
    <scope>NUCLEOTIDE SEQUENCE [LARGE SCALE GENOMIC DNA]</scope>
    <source>
        <strain evidence="2 3">CMW 18300</strain>
    </source>
</reference>
<protein>
    <submittedName>
        <fullName evidence="2">Uncharacterized protein</fullName>
    </submittedName>
</protein>
<dbReference type="EMBL" id="JAWRVE010000098">
    <property type="protein sequence ID" value="KAL1859573.1"/>
    <property type="molecule type" value="Genomic_DNA"/>
</dbReference>
<sequence>MSNIALFSVVRAINGGPSSITERLVWTPREFVKSLPAFLILMLYLTTIASEFTSTILLEDFRDVPLLVKPTERLVKTIMTQPDMLAPSANASLTSMVWESGPPSYPSFAEELLEPPLDGLQDTGDTGLIRRAFIPFAAFERENLHRYQGGAVIWESRVACIRPQLTGRVEYEGHENSWLPRLVGTASWLSDEAFSNFSCEQGATRCINKPFDCALPFHDNMTRMTSIMNKKPTSLCLFNRTDQQKSPGPYFSNIMMVFDTMTPYLGWLDFDVNDTTPSGRYIGDDIPESTPNGEWSSYKWNSVVKLGVTVCQSFMRLDLQNITASSANGTLEPRLNYDSNAKAWDTGEILKLVGAGNFTPSDRGILTITDSSKIPDEEFQTMFRGSSNFDYLSNFTTGLIMVHQHLSFMVTEVKAGVLTSLGAKNYTVYFCTQCPIGGNWTDPHYSISVLFESVLEKTGSAASAWSSMMFWLAQAEYYSGLPGVDFGANSTMVYSRPVSIPQMWLGIGIVAGVIITNMSIVASITWLYLRKTRFSMYGDVWHTIAQIISPDTRHLLERATSATDRQVEQSLKAAGSKNVDAGLYLLRSGRVAVLRSNAPFKHLETE</sequence>
<proteinExistence type="predicted"/>
<keyword evidence="1" id="KW-0812">Transmembrane</keyword>